<dbReference type="EMBL" id="DRIG01000107">
    <property type="protein sequence ID" value="HEC79546.1"/>
    <property type="molecule type" value="Genomic_DNA"/>
</dbReference>
<reference evidence="2" key="1">
    <citation type="journal article" date="2020" name="mSystems">
        <title>Genome- and Community-Level Interaction Insights into Carbon Utilization and Element Cycling Functions of Hydrothermarchaeota in Hydrothermal Sediment.</title>
        <authorList>
            <person name="Zhou Z."/>
            <person name="Liu Y."/>
            <person name="Xu W."/>
            <person name="Pan J."/>
            <person name="Luo Z.H."/>
            <person name="Li M."/>
        </authorList>
    </citation>
    <scope>NUCLEOTIDE SEQUENCE</scope>
    <source>
        <strain evidence="2">HyVt-388</strain>
    </source>
</reference>
<keyword evidence="1" id="KW-0812">Transmembrane</keyword>
<comment type="caution">
    <text evidence="2">The sequence shown here is derived from an EMBL/GenBank/DDBJ whole genome shotgun (WGS) entry which is preliminary data.</text>
</comment>
<proteinExistence type="predicted"/>
<accession>A0A9C9EPK4</accession>
<keyword evidence="1" id="KW-0472">Membrane</keyword>
<name>A0A9C9EPK4_UNCW3</name>
<protein>
    <submittedName>
        <fullName evidence="2">Uncharacterized protein</fullName>
    </submittedName>
</protein>
<dbReference type="AlphaFoldDB" id="A0A9C9EPK4"/>
<gene>
    <name evidence="2" type="ORF">ENI34_10495</name>
</gene>
<dbReference type="Proteomes" id="UP000885826">
    <property type="component" value="Unassembled WGS sequence"/>
</dbReference>
<sequence>MKWSVHPAKDNQTKTIVSLVFIFGFLIFIAVFYGVFWAVFGFIVLFLSLHSYYFPTRYEANDERIIIKNIFATQKRRLTEFKKVYRGKNGLLLSPFKHKTFLNKFRGVFLLLPQDENASQVIFDFFLQRIEQEEEKEQKE</sequence>
<evidence type="ECO:0000313" key="2">
    <source>
        <dbReference type="EMBL" id="HEC79546.1"/>
    </source>
</evidence>
<evidence type="ECO:0000256" key="1">
    <source>
        <dbReference type="SAM" id="Phobius"/>
    </source>
</evidence>
<feature type="transmembrane region" description="Helical" evidence="1">
    <location>
        <begin position="20"/>
        <end position="47"/>
    </location>
</feature>
<keyword evidence="1" id="KW-1133">Transmembrane helix</keyword>
<evidence type="ECO:0000313" key="3">
    <source>
        <dbReference type="Proteomes" id="UP000885826"/>
    </source>
</evidence>
<organism evidence="2 3">
    <name type="scientific">candidate division WOR-3 bacterium</name>
    <dbReference type="NCBI Taxonomy" id="2052148"/>
    <lineage>
        <taxon>Bacteria</taxon>
        <taxon>Bacteria division WOR-3</taxon>
    </lineage>
</organism>